<dbReference type="EMBL" id="LWAJ01000028">
    <property type="protein sequence ID" value="KZL51313.1"/>
    <property type="molecule type" value="Genomic_DNA"/>
</dbReference>
<dbReference type="Proteomes" id="UP000076555">
    <property type="component" value="Unassembled WGS sequence"/>
</dbReference>
<keyword evidence="2 3" id="KW-0143">Chaperone</keyword>
<gene>
    <name evidence="3" type="primary">ureD</name>
    <name evidence="4" type="ORF">A2T98_02880</name>
</gene>
<dbReference type="HAMAP" id="MF_01384">
    <property type="entry name" value="UreD"/>
    <property type="match status" value="1"/>
</dbReference>
<keyword evidence="3" id="KW-0963">Cytoplasm</keyword>
<evidence type="ECO:0000313" key="4">
    <source>
        <dbReference type="EMBL" id="KZL51313.1"/>
    </source>
</evidence>
<sequence length="279" mass="31049">MIANTLIDKTWHGKLNLVYADRLNSTQLIYSHNQAPLKVQRPFYPEGAEICHSVILHTAGGVVGGDRLSSNIHLQTNAQALITTSAASKIYGTNGLQARQNIDIQVDAGACLEWLPQETIVFNGAIYRQDLRVELAPGGSWLGWEITRFGRTARGEKFLQGEWRSHTEIWQQGVPLWIDRQYLPGSEAVFHSPHGLAGQPIAGSLVWVGSDVSAEFLAKARSLWDGSGEVGMTRLQNGFLCRYRGASTSEVRNWFTVVWELLRGDFLHRGGCVPRVWQV</sequence>
<proteinExistence type="inferred from homology"/>
<dbReference type="Pfam" id="PF01774">
    <property type="entry name" value="UreD"/>
    <property type="match status" value="1"/>
</dbReference>
<comment type="similarity">
    <text evidence="1 3">Belongs to the UreD family.</text>
</comment>
<name>A0A166KMM9_NODSP</name>
<evidence type="ECO:0000256" key="3">
    <source>
        <dbReference type="HAMAP-Rule" id="MF_01384"/>
    </source>
</evidence>
<keyword evidence="3" id="KW-0996">Nickel insertion</keyword>
<dbReference type="GO" id="GO:0016151">
    <property type="term" value="F:nickel cation binding"/>
    <property type="evidence" value="ECO:0007669"/>
    <property type="project" value="UniProtKB-UniRule"/>
</dbReference>
<evidence type="ECO:0000256" key="1">
    <source>
        <dbReference type="ARBA" id="ARBA00007177"/>
    </source>
</evidence>
<accession>A0A166KMM9</accession>
<comment type="subcellular location">
    <subcellularLocation>
        <location evidence="3">Cytoplasm</location>
    </subcellularLocation>
</comment>
<dbReference type="PANTHER" id="PTHR33643:SF1">
    <property type="entry name" value="UREASE ACCESSORY PROTEIN D"/>
    <property type="match status" value="1"/>
</dbReference>
<evidence type="ECO:0000313" key="5">
    <source>
        <dbReference type="Proteomes" id="UP000076555"/>
    </source>
</evidence>
<comment type="function">
    <text evidence="3">Required for maturation of urease via the functional incorporation of the urease nickel metallocenter.</text>
</comment>
<protein>
    <recommendedName>
        <fullName evidence="3">Urease accessory protein UreD</fullName>
    </recommendedName>
</protein>
<evidence type="ECO:0000256" key="2">
    <source>
        <dbReference type="ARBA" id="ARBA00023186"/>
    </source>
</evidence>
<organism evidence="4 5">
    <name type="scientific">Nodularia spumigena CENA596</name>
    <dbReference type="NCBI Taxonomy" id="1819295"/>
    <lineage>
        <taxon>Bacteria</taxon>
        <taxon>Bacillati</taxon>
        <taxon>Cyanobacteriota</taxon>
        <taxon>Cyanophyceae</taxon>
        <taxon>Nostocales</taxon>
        <taxon>Nodulariaceae</taxon>
        <taxon>Nodularia</taxon>
    </lineage>
</organism>
<comment type="subunit">
    <text evidence="3">UreD, UreF and UreG form a complex that acts as a GTP-hydrolysis-dependent molecular chaperone, activating the urease apoprotein by helping to assemble the nickel containing metallocenter of UreC. The UreE protein probably delivers the nickel.</text>
</comment>
<dbReference type="PANTHER" id="PTHR33643">
    <property type="entry name" value="UREASE ACCESSORY PROTEIN D"/>
    <property type="match status" value="1"/>
</dbReference>
<dbReference type="OrthoDB" id="9798842at2"/>
<dbReference type="AlphaFoldDB" id="A0A166KMM9"/>
<comment type="caution">
    <text evidence="4">The sequence shown here is derived from an EMBL/GenBank/DDBJ whole genome shotgun (WGS) entry which is preliminary data.</text>
</comment>
<dbReference type="RefSeq" id="WP_063871481.1">
    <property type="nucleotide sequence ID" value="NZ_CAWMRI010000028.1"/>
</dbReference>
<dbReference type="InterPro" id="IPR002669">
    <property type="entry name" value="UreD"/>
</dbReference>
<reference evidence="4 5" key="1">
    <citation type="submission" date="2016-04" db="EMBL/GenBank/DDBJ databases">
        <title>Draft Genome Assembly of the Bloom-forming Cyanobacterium Nodularia spumigena Strain CENA596 in Shrimp Production Ponds.</title>
        <authorList>
            <person name="Popin R.V."/>
            <person name="Rigonato J."/>
            <person name="Abreu V.A."/>
            <person name="Andreote A.P."/>
            <person name="Silveira S.B."/>
            <person name="Odebrecht C."/>
            <person name="Fiore M.F."/>
        </authorList>
    </citation>
    <scope>NUCLEOTIDE SEQUENCE [LARGE SCALE GENOMIC DNA]</scope>
    <source>
        <strain evidence="4 5">CENA596</strain>
    </source>
</reference>
<dbReference type="GO" id="GO:0005737">
    <property type="term" value="C:cytoplasm"/>
    <property type="evidence" value="ECO:0007669"/>
    <property type="project" value="UniProtKB-SubCell"/>
</dbReference>